<keyword evidence="1" id="KW-0645">Protease</keyword>
<name>A0ACC6FQ69_9HELI</name>
<dbReference type="Proteomes" id="UP001173802">
    <property type="component" value="Unassembled WGS sequence"/>
</dbReference>
<dbReference type="EC" id="3.4.24.-" evidence="1"/>
<keyword evidence="1" id="KW-0482">Metalloprotease</keyword>
<organism evidence="1 2">
    <name type="scientific">Helicobacter zhangjianzhongii</name>
    <dbReference type="NCBI Taxonomy" id="2974574"/>
    <lineage>
        <taxon>Bacteria</taxon>
        <taxon>Pseudomonadati</taxon>
        <taxon>Campylobacterota</taxon>
        <taxon>Epsilonproteobacteria</taxon>
        <taxon>Campylobacterales</taxon>
        <taxon>Helicobacteraceae</taxon>
        <taxon>Helicobacter</taxon>
    </lineage>
</organism>
<keyword evidence="1" id="KW-0378">Hydrolase</keyword>
<dbReference type="EMBL" id="JANURN010000001">
    <property type="protein sequence ID" value="MDL0081356.1"/>
    <property type="molecule type" value="Genomic_DNA"/>
</dbReference>
<proteinExistence type="predicted"/>
<protein>
    <submittedName>
        <fullName evidence="1">Zinc metalloprotease HtpX</fullName>
        <ecNumber evidence="1">3.4.24.-</ecNumber>
    </submittedName>
</protein>
<comment type="caution">
    <text evidence="1">The sequence shown here is derived from an EMBL/GenBank/DDBJ whole genome shotgun (WGS) entry which is preliminary data.</text>
</comment>
<gene>
    <name evidence="1" type="primary">htpX</name>
    <name evidence="1" type="ORF">NYG90_01440</name>
</gene>
<accession>A0ACC6FQ69</accession>
<evidence type="ECO:0000313" key="1">
    <source>
        <dbReference type="EMBL" id="MDL0081356.1"/>
    </source>
</evidence>
<keyword evidence="2" id="KW-1185">Reference proteome</keyword>
<sequence>MKEKAMDFQAILQKNALKTYAVLAIYVLIFLLIGLLVDIVRINAPSLEYGFYLLLSLREFPLITALTSLVAVCIIWYSLSRFDAIMLSGDEYEELPQGVRLEPLQARVRNALDDVLRRSSSATSPRLYLIQAPYMNAFASGWSGSNSLIAITKALALSLDDQELKAVLAHELSHIRHGDVRLTMCVGILSNILLLLCNSAVYLFLGGNRSDGANKARTILLVLQFILPILTLWLQMFLSRSREYMADAGSAYLMHNPTPLINALQKIEASYKRNDFSQLDTNPTRQAAYIFSISEAFSTHPSIENRIQSLQGR</sequence>
<evidence type="ECO:0000313" key="2">
    <source>
        <dbReference type="Proteomes" id="UP001173802"/>
    </source>
</evidence>
<reference evidence="1 2" key="1">
    <citation type="journal article" date="2023" name="Microorganisms">
        <title>Isolation and Genomic Characteristics of Cat-Borne Campylobacter felis sp. nov. and Sheep-Borne Campylobacter ovis sp. nov.</title>
        <authorList>
            <person name="Wang H."/>
            <person name="Li Y."/>
            <person name="Gu Y."/>
            <person name="Zhou G."/>
            <person name="Chen X."/>
            <person name="Zhang X."/>
            <person name="Shao Z."/>
            <person name="Zhang J."/>
            <person name="Zhang M."/>
        </authorList>
    </citation>
    <scope>NUCLEOTIDE SEQUENCE [LARGE SCALE GENOMIC DNA]</scope>
    <source>
        <strain evidence="1 2">XJK30-2</strain>
    </source>
</reference>